<reference evidence="2 3" key="1">
    <citation type="journal article" date="2015" name="Genome Announc.">
        <title>Expanding the biotechnology potential of lactobacilli through comparative genomics of 213 strains and associated genera.</title>
        <authorList>
            <person name="Sun Z."/>
            <person name="Harris H.M."/>
            <person name="McCann A."/>
            <person name="Guo C."/>
            <person name="Argimon S."/>
            <person name="Zhang W."/>
            <person name="Yang X."/>
            <person name="Jeffery I.B."/>
            <person name="Cooney J.C."/>
            <person name="Kagawa T.F."/>
            <person name="Liu W."/>
            <person name="Song Y."/>
            <person name="Salvetti E."/>
            <person name="Wrobel A."/>
            <person name="Rasinkangas P."/>
            <person name="Parkhill J."/>
            <person name="Rea M.C."/>
            <person name="O'Sullivan O."/>
            <person name="Ritari J."/>
            <person name="Douillard F.P."/>
            <person name="Paul Ross R."/>
            <person name="Yang R."/>
            <person name="Briner A.E."/>
            <person name="Felis G.E."/>
            <person name="de Vos W.M."/>
            <person name="Barrangou R."/>
            <person name="Klaenhammer T.R."/>
            <person name="Caufield P.W."/>
            <person name="Cui Y."/>
            <person name="Zhang H."/>
            <person name="O'Toole P.W."/>
        </authorList>
    </citation>
    <scope>NUCLEOTIDE SEQUENCE [LARGE SCALE GENOMIC DNA]</scope>
    <source>
        <strain evidence="2 3">DSM 13343</strain>
    </source>
</reference>
<dbReference type="InterPro" id="IPR018913">
    <property type="entry name" value="BppU_N"/>
</dbReference>
<dbReference type="Gene3D" id="3.40.50.1110">
    <property type="entry name" value="SGNH hydrolase"/>
    <property type="match status" value="1"/>
</dbReference>
<gene>
    <name evidence="2" type="ORF">FD01_GL000918</name>
</gene>
<dbReference type="PATRIC" id="fig|1423769.4.peg.990"/>
<protein>
    <submittedName>
        <fullName evidence="2">Minor tail protein</fullName>
    </submittedName>
</protein>
<dbReference type="EMBL" id="AZEU01000134">
    <property type="protein sequence ID" value="KRL45126.1"/>
    <property type="molecule type" value="Genomic_DNA"/>
</dbReference>
<name>A0A0R1QJZ0_9LACO</name>
<feature type="domain" description="BppU N-terminal" evidence="1">
    <location>
        <begin position="6"/>
        <end position="144"/>
    </location>
</feature>
<dbReference type="Proteomes" id="UP000051790">
    <property type="component" value="Unassembled WGS sequence"/>
</dbReference>
<organism evidence="2 3">
    <name type="scientific">Lacticaseibacillus manihotivorans DSM 13343 = JCM 12514</name>
    <dbReference type="NCBI Taxonomy" id="1423769"/>
    <lineage>
        <taxon>Bacteria</taxon>
        <taxon>Bacillati</taxon>
        <taxon>Bacillota</taxon>
        <taxon>Bacilli</taxon>
        <taxon>Lactobacillales</taxon>
        <taxon>Lactobacillaceae</taxon>
        <taxon>Lacticaseibacillus</taxon>
    </lineage>
</organism>
<evidence type="ECO:0000313" key="2">
    <source>
        <dbReference type="EMBL" id="KRL45126.1"/>
    </source>
</evidence>
<accession>A0A0R1QJZ0</accession>
<comment type="caution">
    <text evidence="2">The sequence shown here is derived from an EMBL/GenBank/DDBJ whole genome shotgun (WGS) entry which is preliminary data.</text>
</comment>
<dbReference type="InterPro" id="IPR036514">
    <property type="entry name" value="SGNH_hydro_sf"/>
</dbReference>
<keyword evidence="3" id="KW-1185">Reference proteome</keyword>
<dbReference type="SUPFAM" id="SSF52266">
    <property type="entry name" value="SGNH hydrolase"/>
    <property type="match status" value="1"/>
</dbReference>
<evidence type="ECO:0000259" key="1">
    <source>
        <dbReference type="Pfam" id="PF10651"/>
    </source>
</evidence>
<dbReference type="Pfam" id="PF10651">
    <property type="entry name" value="BppU_N"/>
    <property type="match status" value="1"/>
</dbReference>
<evidence type="ECO:0000313" key="3">
    <source>
        <dbReference type="Proteomes" id="UP000051790"/>
    </source>
</evidence>
<dbReference type="RefSeq" id="WP_056963598.1">
    <property type="nucleotide sequence ID" value="NZ_AZEU01000134.1"/>
</dbReference>
<dbReference type="OrthoDB" id="2298886at2"/>
<dbReference type="AlphaFoldDB" id="A0A0R1QJZ0"/>
<proteinExistence type="predicted"/>
<sequence length="983" mass="107193">MAIRTYKVTLDSKNTIAPEPVYLRQGDKTGAVVIDATLMDNGSPVSLSGLTPMFKADTADGQAVIADSTGFTVTDSANGKFTYQVPNALSAIPGKITTAYFSLSDADGSESTFDVAFIIKAAVDISQAQADDYITIIDGTLNSLQKKIDDMNIDIKTVLNAYNQGDFYNKSETDKKDAITLSSAEKYADSGDADALHNAKDYTDNSISGIVALPETFANLAAIQAKYPNGKNGLMIAADNGHKYIWANNVWTDAGIYQSVGIADGTVTKTKLNDELTTNLSNLNKGIVNESIIDGLETFSGYINASGEIVPGDVNYVYTNMLDAIPGTVIDYKLHGQNIVTSISFFDDAMIPLLSVVFDQSNLLVLTTGTVTAPKRTRYVRYCWAKSAGDTLFSDNIITTPFDTLKRIAETNVTLDERTLWATNLCESPTSIGYIGTNGLVVNTTDTNWVYTDFEAIDPSYAIAYKVYGHEKIGSINFYDENRIFISTTSAINTHTPIASDTIPIPLTAAFIRLSFASPIAYPDKISSAVYYVDVKSDLDVVKQNVADLQSVPCTKSPMPHIAPYKLYTVCNDIIASAKGHNRNYSAAIYLDHLFKGLTSEKHIRFGNNSDKVVFNAPIVVTDSNELSPAVTYNSGVNVLETTKSVTITGNDIVDSSFNVVHASTLNSVTANVKPRVLCIGDSITYAELAQINDDNHLQNWAYHLIAKEFFMKDHIDAGSGHECLFLGQFKKTRTMNYKDVEYPVTTHHEGIRGISLSSYLNGGVAAFKSDTTLKFSIDAWLAKYRTMDDTGTRLTLGSGTGSLITSGNLNEIDVCTPTHVLIMLGANGGGTLAQYQELVNIIKTEYPNMIIGITLSDAAGTFFPSLHPNFSEKTTIWNDTGAQGSRHNQQYDLVSMLQTEYGNATSEANGIYFLPFYFVQPTAESVSMRRVDLPDANIELTADNLYNDAYGWHASTHVNGIGHINWGYQLYSWLKYTIAKGL</sequence>
<dbReference type="Gene3D" id="2.60.40.3350">
    <property type="match status" value="1"/>
</dbReference>